<reference evidence="1 2" key="1">
    <citation type="journal article" date="2016" name="Sci. Rep.">
        <title>Evaluation of genetic diversity among strains of the human gut commensal Bifidobacterium adolescentis.</title>
        <authorList>
            <person name="Duranti S."/>
            <person name="Milani C."/>
            <person name="Lugli G.A."/>
            <person name="Mancabelli L."/>
            <person name="Turroni F."/>
            <person name="Ferrario C."/>
            <person name="Mangifesta M."/>
            <person name="Viappiani A."/>
            <person name="Sanchez B."/>
            <person name="Margolles A."/>
            <person name="van Sinderen D."/>
            <person name="Ventura M."/>
        </authorList>
    </citation>
    <scope>NUCLEOTIDE SEQUENCE [LARGE SCALE GENOMIC DNA]</scope>
    <source>
        <strain evidence="1 2">487B</strain>
    </source>
</reference>
<evidence type="ECO:0000313" key="2">
    <source>
        <dbReference type="Proteomes" id="UP000193377"/>
    </source>
</evidence>
<dbReference type="EMBL" id="LNKD01000001">
    <property type="protein sequence ID" value="OSG87888.1"/>
    <property type="molecule type" value="Genomic_DNA"/>
</dbReference>
<sequence>MTTDPEFAISGYVVNGLATVYCRWVNKGQFQKKAWDGVPLASMDVRAVMEGFGVFVDSQQGSQMQNRLLYVVGSSVYFRPAYDATIPANTWHAGSVSFPVATV</sequence>
<organism evidence="1 2">
    <name type="scientific">Bifidobacterium adolescentis</name>
    <dbReference type="NCBI Taxonomy" id="1680"/>
    <lineage>
        <taxon>Bacteria</taxon>
        <taxon>Bacillati</taxon>
        <taxon>Actinomycetota</taxon>
        <taxon>Actinomycetes</taxon>
        <taxon>Bifidobacteriales</taxon>
        <taxon>Bifidobacteriaceae</taxon>
        <taxon>Bifidobacterium</taxon>
    </lineage>
</organism>
<evidence type="ECO:0000313" key="1">
    <source>
        <dbReference type="EMBL" id="OSG87888.1"/>
    </source>
</evidence>
<dbReference type="AlphaFoldDB" id="A0A1X2Z0F0"/>
<proteinExistence type="predicted"/>
<dbReference type="RefSeq" id="WP_055063243.1">
    <property type="nucleotide sequence ID" value="NZ_JADMVX010000001.1"/>
</dbReference>
<dbReference type="Proteomes" id="UP000193377">
    <property type="component" value="Unassembled WGS sequence"/>
</dbReference>
<protein>
    <submittedName>
        <fullName evidence="1">Uncharacterized protein</fullName>
    </submittedName>
</protein>
<comment type="caution">
    <text evidence="1">The sequence shown here is derived from an EMBL/GenBank/DDBJ whole genome shotgun (WGS) entry which is preliminary data.</text>
</comment>
<name>A0A1X2Z0F0_BIFAD</name>
<accession>A0A1X2Z0F0</accession>
<gene>
    <name evidence="1" type="ORF">B0487_0807</name>
</gene>